<dbReference type="AlphaFoldDB" id="A0AAV8Q3K4"/>
<evidence type="ECO:0000313" key="3">
    <source>
        <dbReference type="Proteomes" id="UP001222027"/>
    </source>
</evidence>
<comment type="caution">
    <text evidence="2">The sequence shown here is derived from an EMBL/GenBank/DDBJ whole genome shotgun (WGS) entry which is preliminary data.</text>
</comment>
<protein>
    <submittedName>
        <fullName evidence="2">Uncharacterized protein</fullName>
    </submittedName>
</protein>
<proteinExistence type="predicted"/>
<dbReference type="EMBL" id="JAQQAF010000008">
    <property type="protein sequence ID" value="KAJ8464818.1"/>
    <property type="molecule type" value="Genomic_DNA"/>
</dbReference>
<gene>
    <name evidence="2" type="ORF">OPV22_027370</name>
</gene>
<feature type="compositionally biased region" description="Basic and acidic residues" evidence="1">
    <location>
        <begin position="79"/>
        <end position="90"/>
    </location>
</feature>
<sequence length="107" mass="11932">MLLLFIRMDTSYFSKCDTFQSVSVRCVCTGIGTAPCLMIHSTQWLVGAIGPKLCGYSWTLHIVSTLEPRHQQQPYCSETRSHGDGGRGEEVEPGNELARLMRMHPSS</sequence>
<dbReference type="Proteomes" id="UP001222027">
    <property type="component" value="Unassembled WGS sequence"/>
</dbReference>
<feature type="region of interest" description="Disordered" evidence="1">
    <location>
        <begin position="73"/>
        <end position="107"/>
    </location>
</feature>
<evidence type="ECO:0000313" key="2">
    <source>
        <dbReference type="EMBL" id="KAJ8464818.1"/>
    </source>
</evidence>
<name>A0AAV8Q3K4_ENSVE</name>
<accession>A0AAV8Q3K4</accession>
<reference evidence="2 3" key="1">
    <citation type="submission" date="2022-12" db="EMBL/GenBank/DDBJ databases">
        <title>Chromosome-scale assembly of the Ensete ventricosum genome.</title>
        <authorList>
            <person name="Dussert Y."/>
            <person name="Stocks J."/>
            <person name="Wendawek A."/>
            <person name="Woldeyes F."/>
            <person name="Nichols R.A."/>
            <person name="Borrell J.S."/>
        </authorList>
    </citation>
    <scope>NUCLEOTIDE SEQUENCE [LARGE SCALE GENOMIC DNA]</scope>
    <source>
        <strain evidence="3">cv. Maze</strain>
        <tissue evidence="2">Seeds</tissue>
    </source>
</reference>
<organism evidence="2 3">
    <name type="scientific">Ensete ventricosum</name>
    <name type="common">Abyssinian banana</name>
    <name type="synonym">Musa ensete</name>
    <dbReference type="NCBI Taxonomy" id="4639"/>
    <lineage>
        <taxon>Eukaryota</taxon>
        <taxon>Viridiplantae</taxon>
        <taxon>Streptophyta</taxon>
        <taxon>Embryophyta</taxon>
        <taxon>Tracheophyta</taxon>
        <taxon>Spermatophyta</taxon>
        <taxon>Magnoliopsida</taxon>
        <taxon>Liliopsida</taxon>
        <taxon>Zingiberales</taxon>
        <taxon>Musaceae</taxon>
        <taxon>Ensete</taxon>
    </lineage>
</organism>
<keyword evidence="3" id="KW-1185">Reference proteome</keyword>
<evidence type="ECO:0000256" key="1">
    <source>
        <dbReference type="SAM" id="MobiDB-lite"/>
    </source>
</evidence>